<dbReference type="AlphaFoldDB" id="A0A498HS90"/>
<name>A0A498HS90_MALDO</name>
<evidence type="ECO:0000313" key="7">
    <source>
        <dbReference type="Proteomes" id="UP000290289"/>
    </source>
</evidence>
<sequence length="203" mass="24037">MAEIEVQKLVPEIEHMNNLVCQREEDVGHAEVMLRFREDKIKQLELLTDGMLSAEKYLMEENKALLEEIQLRQARIDSNPELTRYAAENFRLLEQLKLYQNFHEHGERETLLAEVSELRNQLLDTLEGNLPCSNENQVRYSFSKETEEFRQSDKYSIPKVVLFCCPLGHNSTRLLREESCRYMEVSRNKDKLEIQSELKRVIF</sequence>
<evidence type="ECO:0000256" key="4">
    <source>
        <dbReference type="ARBA" id="ARBA00023054"/>
    </source>
</evidence>
<evidence type="ECO:0000256" key="3">
    <source>
        <dbReference type="ARBA" id="ARBA00022840"/>
    </source>
</evidence>
<dbReference type="Proteomes" id="UP000290289">
    <property type="component" value="Chromosome 16"/>
</dbReference>
<gene>
    <name evidence="6" type="ORF">DVH24_025234</name>
</gene>
<evidence type="ECO:0000256" key="5">
    <source>
        <dbReference type="ARBA" id="ARBA00023175"/>
    </source>
</evidence>
<dbReference type="GO" id="GO:0005524">
    <property type="term" value="F:ATP binding"/>
    <property type="evidence" value="ECO:0007669"/>
    <property type="project" value="UniProtKB-KW"/>
</dbReference>
<organism evidence="6 7">
    <name type="scientific">Malus domestica</name>
    <name type="common">Apple</name>
    <name type="synonym">Pyrus malus</name>
    <dbReference type="NCBI Taxonomy" id="3750"/>
    <lineage>
        <taxon>Eukaryota</taxon>
        <taxon>Viridiplantae</taxon>
        <taxon>Streptophyta</taxon>
        <taxon>Embryophyta</taxon>
        <taxon>Tracheophyta</taxon>
        <taxon>Spermatophyta</taxon>
        <taxon>Magnoliopsida</taxon>
        <taxon>eudicotyledons</taxon>
        <taxon>Gunneridae</taxon>
        <taxon>Pentapetalae</taxon>
        <taxon>rosids</taxon>
        <taxon>fabids</taxon>
        <taxon>Rosales</taxon>
        <taxon>Rosaceae</taxon>
        <taxon>Amygdaloideae</taxon>
        <taxon>Maleae</taxon>
        <taxon>Malus</taxon>
    </lineage>
</organism>
<keyword evidence="3" id="KW-0067">ATP-binding</keyword>
<keyword evidence="1" id="KW-0493">Microtubule</keyword>
<evidence type="ECO:0000256" key="1">
    <source>
        <dbReference type="ARBA" id="ARBA00022701"/>
    </source>
</evidence>
<keyword evidence="4" id="KW-0175">Coiled coil</keyword>
<evidence type="ECO:0000256" key="2">
    <source>
        <dbReference type="ARBA" id="ARBA00022741"/>
    </source>
</evidence>
<dbReference type="EMBL" id="RDQH01000342">
    <property type="protein sequence ID" value="RXH71733.1"/>
    <property type="molecule type" value="Genomic_DNA"/>
</dbReference>
<keyword evidence="5" id="KW-0505">Motor protein</keyword>
<keyword evidence="2" id="KW-0547">Nucleotide-binding</keyword>
<dbReference type="PANTHER" id="PTHR37739">
    <property type="entry name" value="KINESIN-LIKE PROTEIN KIN-12D"/>
    <property type="match status" value="1"/>
</dbReference>
<evidence type="ECO:0000313" key="6">
    <source>
        <dbReference type="EMBL" id="RXH71733.1"/>
    </source>
</evidence>
<dbReference type="GO" id="GO:0005874">
    <property type="term" value="C:microtubule"/>
    <property type="evidence" value="ECO:0007669"/>
    <property type="project" value="UniProtKB-KW"/>
</dbReference>
<comment type="caution">
    <text evidence="6">The sequence shown here is derived from an EMBL/GenBank/DDBJ whole genome shotgun (WGS) entry which is preliminary data.</text>
</comment>
<keyword evidence="7" id="KW-1185">Reference proteome</keyword>
<reference evidence="6 7" key="1">
    <citation type="submission" date="2018-10" db="EMBL/GenBank/DDBJ databases">
        <title>A high-quality apple genome assembly.</title>
        <authorList>
            <person name="Hu J."/>
        </authorList>
    </citation>
    <scope>NUCLEOTIDE SEQUENCE [LARGE SCALE GENOMIC DNA]</scope>
    <source>
        <strain evidence="7">cv. HFTH1</strain>
        <tissue evidence="6">Young leaf</tissue>
    </source>
</reference>
<dbReference type="InterPro" id="IPR044986">
    <property type="entry name" value="KIF15/KIN-12"/>
</dbReference>
<dbReference type="PANTHER" id="PTHR37739:SF18">
    <property type="entry name" value="KINESIN-LIKE PROTEIN KIN-12C"/>
    <property type="match status" value="1"/>
</dbReference>
<proteinExistence type="predicted"/>
<accession>A0A498HS90</accession>
<protein>
    <submittedName>
        <fullName evidence="6">Uncharacterized protein</fullName>
    </submittedName>
</protein>
<dbReference type="STRING" id="3750.A0A498HS90"/>